<feature type="compositionally biased region" description="Basic and acidic residues" evidence="1">
    <location>
        <begin position="172"/>
        <end position="188"/>
    </location>
</feature>
<evidence type="ECO:0000256" key="1">
    <source>
        <dbReference type="SAM" id="MobiDB-lite"/>
    </source>
</evidence>
<organism evidence="2 3">
    <name type="scientific">Teratosphaeria nubilosa</name>
    <dbReference type="NCBI Taxonomy" id="161662"/>
    <lineage>
        <taxon>Eukaryota</taxon>
        <taxon>Fungi</taxon>
        <taxon>Dikarya</taxon>
        <taxon>Ascomycota</taxon>
        <taxon>Pezizomycotina</taxon>
        <taxon>Dothideomycetes</taxon>
        <taxon>Dothideomycetidae</taxon>
        <taxon>Mycosphaerellales</taxon>
        <taxon>Teratosphaeriaceae</taxon>
        <taxon>Teratosphaeria</taxon>
    </lineage>
</organism>
<feature type="compositionally biased region" description="Polar residues" evidence="1">
    <location>
        <begin position="264"/>
        <end position="273"/>
    </location>
</feature>
<feature type="compositionally biased region" description="Basic and acidic residues" evidence="1">
    <location>
        <begin position="76"/>
        <end position="96"/>
    </location>
</feature>
<dbReference type="AlphaFoldDB" id="A0A6G1L9T5"/>
<dbReference type="EMBL" id="ML995834">
    <property type="protein sequence ID" value="KAF2769352.1"/>
    <property type="molecule type" value="Genomic_DNA"/>
</dbReference>
<dbReference type="Proteomes" id="UP000799436">
    <property type="component" value="Unassembled WGS sequence"/>
</dbReference>
<keyword evidence="3" id="KW-1185">Reference proteome</keyword>
<feature type="compositionally biased region" description="Basic and acidic residues" evidence="1">
    <location>
        <begin position="244"/>
        <end position="259"/>
    </location>
</feature>
<reference evidence="2" key="1">
    <citation type="journal article" date="2020" name="Stud. Mycol.">
        <title>101 Dothideomycetes genomes: a test case for predicting lifestyles and emergence of pathogens.</title>
        <authorList>
            <person name="Haridas S."/>
            <person name="Albert R."/>
            <person name="Binder M."/>
            <person name="Bloem J."/>
            <person name="Labutti K."/>
            <person name="Salamov A."/>
            <person name="Andreopoulos B."/>
            <person name="Baker S."/>
            <person name="Barry K."/>
            <person name="Bills G."/>
            <person name="Bluhm B."/>
            <person name="Cannon C."/>
            <person name="Castanera R."/>
            <person name="Culley D."/>
            <person name="Daum C."/>
            <person name="Ezra D."/>
            <person name="Gonzalez J."/>
            <person name="Henrissat B."/>
            <person name="Kuo A."/>
            <person name="Liang C."/>
            <person name="Lipzen A."/>
            <person name="Lutzoni F."/>
            <person name="Magnuson J."/>
            <person name="Mondo S."/>
            <person name="Nolan M."/>
            <person name="Ohm R."/>
            <person name="Pangilinan J."/>
            <person name="Park H.-J."/>
            <person name="Ramirez L."/>
            <person name="Alfaro M."/>
            <person name="Sun H."/>
            <person name="Tritt A."/>
            <person name="Yoshinaga Y."/>
            <person name="Zwiers L.-H."/>
            <person name="Turgeon B."/>
            <person name="Goodwin S."/>
            <person name="Spatafora J."/>
            <person name="Crous P."/>
            <person name="Grigoriev I."/>
        </authorList>
    </citation>
    <scope>NUCLEOTIDE SEQUENCE</scope>
    <source>
        <strain evidence="2">CBS 116005</strain>
    </source>
</reference>
<proteinExistence type="predicted"/>
<feature type="region of interest" description="Disordered" evidence="1">
    <location>
        <begin position="48"/>
        <end position="273"/>
    </location>
</feature>
<feature type="compositionally biased region" description="Acidic residues" evidence="1">
    <location>
        <begin position="215"/>
        <end position="224"/>
    </location>
</feature>
<feature type="compositionally biased region" description="Acidic residues" evidence="1">
    <location>
        <begin position="117"/>
        <end position="126"/>
    </location>
</feature>
<name>A0A6G1L9T5_9PEZI</name>
<sequence>MLAHIYTVFESKSKVHILLDLQENPDGHFQNKLGGAPVRKFLGVETAQKETHRGGKRGWQQHTASKLMIKSKSTKRPTDDDHDYDGKSDASEDELRAVSSKPKEKKARKATGRPDEAADEEDDDAWEPTLPAMKRRTSRANIQRSSYSVDETLDEATAESDSDASDNIQVASKDRPTASRPFHEGVEHSDDESEPTRRTARRKSTTGWRASLADDAIDSSEDVLDTTRPASTAREGAGSLVPTSDEHDRPDHAAYEPPRKSSRTVRSSMTAWG</sequence>
<gene>
    <name evidence="2" type="ORF">EJ03DRAFT_351305</name>
</gene>
<protein>
    <submittedName>
        <fullName evidence="2">Uncharacterized protein</fullName>
    </submittedName>
</protein>
<evidence type="ECO:0000313" key="3">
    <source>
        <dbReference type="Proteomes" id="UP000799436"/>
    </source>
</evidence>
<feature type="compositionally biased region" description="Acidic residues" evidence="1">
    <location>
        <begin position="151"/>
        <end position="164"/>
    </location>
</feature>
<feature type="compositionally biased region" description="Polar residues" evidence="1">
    <location>
        <begin position="139"/>
        <end position="149"/>
    </location>
</feature>
<evidence type="ECO:0000313" key="2">
    <source>
        <dbReference type="EMBL" id="KAF2769352.1"/>
    </source>
</evidence>
<accession>A0A6G1L9T5</accession>